<dbReference type="GO" id="GO:0016618">
    <property type="term" value="F:hydroxypyruvate reductase [NAD(P)H] activity"/>
    <property type="evidence" value="ECO:0007669"/>
    <property type="project" value="TreeGrafter"/>
</dbReference>
<dbReference type="Pfam" id="PF02826">
    <property type="entry name" value="2-Hacid_dh_C"/>
    <property type="match status" value="1"/>
</dbReference>
<name>A0A4R1CK81_9ACTN</name>
<dbReference type="InterPro" id="IPR006140">
    <property type="entry name" value="D-isomer_DH_NAD-bd"/>
</dbReference>
<organism evidence="6 7">
    <name type="scientific">Nocardioides jejuensis</name>
    <dbReference type="NCBI Taxonomy" id="2502782"/>
    <lineage>
        <taxon>Bacteria</taxon>
        <taxon>Bacillati</taxon>
        <taxon>Actinomycetota</taxon>
        <taxon>Actinomycetes</taxon>
        <taxon>Propionibacteriales</taxon>
        <taxon>Nocardioidaceae</taxon>
        <taxon>Nocardioides</taxon>
    </lineage>
</organism>
<dbReference type="Proteomes" id="UP000295453">
    <property type="component" value="Unassembled WGS sequence"/>
</dbReference>
<dbReference type="PANTHER" id="PTHR10996">
    <property type="entry name" value="2-HYDROXYACID DEHYDROGENASE-RELATED"/>
    <property type="match status" value="1"/>
</dbReference>
<proteinExistence type="inferred from homology"/>
<evidence type="ECO:0000259" key="4">
    <source>
        <dbReference type="Pfam" id="PF00389"/>
    </source>
</evidence>
<evidence type="ECO:0000259" key="5">
    <source>
        <dbReference type="Pfam" id="PF02826"/>
    </source>
</evidence>
<evidence type="ECO:0000256" key="2">
    <source>
        <dbReference type="ARBA" id="ARBA00023002"/>
    </source>
</evidence>
<dbReference type="OrthoDB" id="9793626at2"/>
<evidence type="ECO:0000256" key="3">
    <source>
        <dbReference type="RuleBase" id="RU003719"/>
    </source>
</evidence>
<dbReference type="RefSeq" id="WP_131581721.1">
    <property type="nucleotide sequence ID" value="NZ_SJZJ01000003.1"/>
</dbReference>
<evidence type="ECO:0000256" key="1">
    <source>
        <dbReference type="ARBA" id="ARBA00005854"/>
    </source>
</evidence>
<dbReference type="Gene3D" id="3.40.50.720">
    <property type="entry name" value="NAD(P)-binding Rossmann-like Domain"/>
    <property type="match status" value="2"/>
</dbReference>
<dbReference type="InterPro" id="IPR006139">
    <property type="entry name" value="D-isomer_2_OHA_DH_cat_dom"/>
</dbReference>
<dbReference type="InterPro" id="IPR029753">
    <property type="entry name" value="D-isomer_DH_CS"/>
</dbReference>
<dbReference type="PANTHER" id="PTHR10996:SF283">
    <property type="entry name" value="GLYOXYLATE_HYDROXYPYRUVATE REDUCTASE B"/>
    <property type="match status" value="1"/>
</dbReference>
<comment type="similarity">
    <text evidence="1 3">Belongs to the D-isomer specific 2-hydroxyacid dehydrogenase family.</text>
</comment>
<protein>
    <submittedName>
        <fullName evidence="6">C-terminal binding protein</fullName>
    </submittedName>
</protein>
<dbReference type="EMBL" id="SJZJ01000003">
    <property type="protein sequence ID" value="TCJ30596.1"/>
    <property type="molecule type" value="Genomic_DNA"/>
</dbReference>
<dbReference type="GO" id="GO:0030267">
    <property type="term" value="F:glyoxylate reductase (NADPH) activity"/>
    <property type="evidence" value="ECO:0007669"/>
    <property type="project" value="TreeGrafter"/>
</dbReference>
<dbReference type="SUPFAM" id="SSF51735">
    <property type="entry name" value="NAD(P)-binding Rossmann-fold domains"/>
    <property type="match status" value="1"/>
</dbReference>
<dbReference type="GO" id="GO:0051287">
    <property type="term" value="F:NAD binding"/>
    <property type="evidence" value="ECO:0007669"/>
    <property type="project" value="InterPro"/>
</dbReference>
<reference evidence="6 7" key="1">
    <citation type="submission" date="2019-03" db="EMBL/GenBank/DDBJ databases">
        <authorList>
            <person name="Kim M.K.M."/>
        </authorList>
    </citation>
    <scope>NUCLEOTIDE SEQUENCE [LARGE SCALE GENOMIC DNA]</scope>
    <source>
        <strain evidence="6 7">18JY15-6</strain>
    </source>
</reference>
<keyword evidence="7" id="KW-1185">Reference proteome</keyword>
<feature type="domain" description="D-isomer specific 2-hydroxyacid dehydrogenase catalytic" evidence="4">
    <location>
        <begin position="19"/>
        <end position="313"/>
    </location>
</feature>
<dbReference type="AlphaFoldDB" id="A0A4R1CK81"/>
<keyword evidence="2 3" id="KW-0560">Oxidoreductase</keyword>
<accession>A0A4R1CK81</accession>
<dbReference type="PROSITE" id="PS00671">
    <property type="entry name" value="D_2_HYDROXYACID_DH_3"/>
    <property type="match status" value="1"/>
</dbReference>
<dbReference type="InterPro" id="IPR036291">
    <property type="entry name" value="NAD(P)-bd_dom_sf"/>
</dbReference>
<dbReference type="SUPFAM" id="SSF52283">
    <property type="entry name" value="Formate/glycerate dehydrogenase catalytic domain-like"/>
    <property type="match status" value="1"/>
</dbReference>
<feature type="domain" description="D-isomer specific 2-hydroxyacid dehydrogenase NAD-binding" evidence="5">
    <location>
        <begin position="111"/>
        <end position="282"/>
    </location>
</feature>
<dbReference type="InterPro" id="IPR050223">
    <property type="entry name" value="D-isomer_2-hydroxyacid_DH"/>
</dbReference>
<evidence type="ECO:0000313" key="6">
    <source>
        <dbReference type="EMBL" id="TCJ30596.1"/>
    </source>
</evidence>
<gene>
    <name evidence="6" type="ORF">EPD65_03260</name>
</gene>
<dbReference type="GO" id="GO:0005829">
    <property type="term" value="C:cytosol"/>
    <property type="evidence" value="ECO:0007669"/>
    <property type="project" value="TreeGrafter"/>
</dbReference>
<dbReference type="Pfam" id="PF00389">
    <property type="entry name" value="2-Hacid_dh"/>
    <property type="match status" value="1"/>
</dbReference>
<sequence length="314" mass="33112">MDERPVALYAALDDDLRPGIAALEEAGFRVVVAGSDDPSDLAAAAPDAVALLVGYGRVDDAVLAALPRLRVVSLMSQGHDNVDVEACTRAGVQVAHLPPVATEEVAVHAWALTLALVRQLPFYGQATTATWLDRPAFLPRRLSDLSIGIVGTGRIAERYAALAHGHVGALQSWSRSGRSLPGATSVSDLHALAASSDVISLHLPLSDETHYLVDDAFLAAMRPGSWLVNVGRGGLIDSAALARALDRGRLAGAALDVLDEEPPPPRHPLTERSDVLITPHVGWFSAESERGYAVEQAANVVAWLRTGAVTHPVS</sequence>
<comment type="caution">
    <text evidence="6">The sequence shown here is derived from an EMBL/GenBank/DDBJ whole genome shotgun (WGS) entry which is preliminary data.</text>
</comment>
<evidence type="ECO:0000313" key="7">
    <source>
        <dbReference type="Proteomes" id="UP000295453"/>
    </source>
</evidence>